<protein>
    <recommendedName>
        <fullName evidence="2">J domain-containing protein</fullName>
    </recommendedName>
</protein>
<dbReference type="InterPro" id="IPR036869">
    <property type="entry name" value="J_dom_sf"/>
</dbReference>
<accession>A0AAN9K2F0</accession>
<dbReference type="InterPro" id="IPR036249">
    <property type="entry name" value="Thioredoxin-like_sf"/>
</dbReference>
<dbReference type="Proteomes" id="UP001359559">
    <property type="component" value="Unassembled WGS sequence"/>
</dbReference>
<evidence type="ECO:0000313" key="3">
    <source>
        <dbReference type="EMBL" id="KAK7309660.1"/>
    </source>
</evidence>
<dbReference type="Gene3D" id="3.40.30.10">
    <property type="entry name" value="Glutaredoxin"/>
    <property type="match status" value="1"/>
</dbReference>
<dbReference type="AlphaFoldDB" id="A0AAN9K2F0"/>
<dbReference type="PROSITE" id="PS50076">
    <property type="entry name" value="DNAJ_2"/>
    <property type="match status" value="1"/>
</dbReference>
<gene>
    <name evidence="3" type="ORF">RJT34_06570</name>
</gene>
<feature type="domain" description="J" evidence="2">
    <location>
        <begin position="153"/>
        <end position="215"/>
    </location>
</feature>
<dbReference type="EMBL" id="JAYKXN010000002">
    <property type="protein sequence ID" value="KAK7309660.1"/>
    <property type="molecule type" value="Genomic_DNA"/>
</dbReference>
<proteinExistence type="predicted"/>
<organism evidence="3 4">
    <name type="scientific">Clitoria ternatea</name>
    <name type="common">Butterfly pea</name>
    <dbReference type="NCBI Taxonomy" id="43366"/>
    <lineage>
        <taxon>Eukaryota</taxon>
        <taxon>Viridiplantae</taxon>
        <taxon>Streptophyta</taxon>
        <taxon>Embryophyta</taxon>
        <taxon>Tracheophyta</taxon>
        <taxon>Spermatophyta</taxon>
        <taxon>Magnoliopsida</taxon>
        <taxon>eudicotyledons</taxon>
        <taxon>Gunneridae</taxon>
        <taxon>Pentapetalae</taxon>
        <taxon>rosids</taxon>
        <taxon>fabids</taxon>
        <taxon>Fabales</taxon>
        <taxon>Fabaceae</taxon>
        <taxon>Papilionoideae</taxon>
        <taxon>50 kb inversion clade</taxon>
        <taxon>NPAAA clade</taxon>
        <taxon>indigoferoid/millettioid clade</taxon>
        <taxon>Phaseoleae</taxon>
        <taxon>Clitoria</taxon>
    </lineage>
</organism>
<keyword evidence="4" id="KW-1185">Reference proteome</keyword>
<evidence type="ECO:0000259" key="2">
    <source>
        <dbReference type="PROSITE" id="PS50076"/>
    </source>
</evidence>
<feature type="compositionally biased region" description="Low complexity" evidence="1">
    <location>
        <begin position="749"/>
        <end position="768"/>
    </location>
</feature>
<dbReference type="SUPFAM" id="SSF52833">
    <property type="entry name" value="Thioredoxin-like"/>
    <property type="match status" value="1"/>
</dbReference>
<dbReference type="InterPro" id="IPR052448">
    <property type="entry name" value="DnaJ_C16_autophagy_reg"/>
</dbReference>
<dbReference type="Gene3D" id="1.10.287.110">
    <property type="entry name" value="DnaJ domain"/>
    <property type="match status" value="1"/>
</dbReference>
<dbReference type="SUPFAM" id="SSF46565">
    <property type="entry name" value="Chaperone J-domain"/>
    <property type="match status" value="1"/>
</dbReference>
<feature type="region of interest" description="Disordered" evidence="1">
    <location>
        <begin position="748"/>
        <end position="818"/>
    </location>
</feature>
<dbReference type="PANTHER" id="PTHR44303">
    <property type="entry name" value="DNAJ HOMOLOG SUBFAMILY C MEMBER 16"/>
    <property type="match status" value="1"/>
</dbReference>
<feature type="compositionally biased region" description="Basic and acidic residues" evidence="1">
    <location>
        <begin position="772"/>
        <end position="787"/>
    </location>
</feature>
<sequence>MPSVGREVLVVGRGSFFVRVEVFEVVVFDDGAGAGGVIVKEDSQVAGEVGAAGLWWMSGGNDEERGKDEEEDGSIYRKTKVVTGSSATSLVNPFTPFHKFITFPSSCISRFYYTMPRVSSIASTIRAYALPMVLFAGSMFYQLFVIPNAFPPSHYDVLRIEMYSSEDKVKEAYHKLESKWNSAVEVFDIHEVLKIRYAYELLTNPLWKRDYDVFGIDEQLHIVESSKKHYAGKHISELDFPLLRSPSGSIDHSSRVITASDFQSIFPDSKPWLIQLYSSGSKRCAQFSKSWNDIASLLDAFANIGIVELGEKELAIYLADRRSTGKPYFKNGIPSLVAIPRGCQAAKCISRFDDELTVDKVTNWFATTVLALPQINYYSKELLVPNFFGKASHHKVKVIFFSKTGERAAPFIRQAAKDYWAYASFAFILWREEESSYWWGAFGVEAAPAIVFLKDPGVKPVIHHGSVNYSFFLNMMENNKQQELPQLRSMTSMELGCDPHGYSRAGYDTIIWYCAIAVGRPSLELNKMRETMCRVQETLSKDSQVDASSENQSLAPAVDAFKRRRLTFAWLDGEKQKDYCQFYLGHAASDHTCGQRRGVTDIPRLFVVRYLRNSSAVESRTQAKTKWTSLLVQDLMNDADQAGQFVAGYKGEVDVSQITHWLANTIADGDSRDLPFFTLRTPKLIPDDSDTEPIWSKTAQNIPLKNIKQSILGLSVYLEDPRVGPFLLLGALISLGTIWLRRSQQVQASKSNQSSQPNSNQPSKSNQPRSKAPSEGERKQRPGDRVRNRSNKKAPPSSMTDLEPSDAYQMPLSDSESE</sequence>
<dbReference type="PANTHER" id="PTHR44303:SF2">
    <property type="entry name" value="DNAJ HOMOLOG SUBFAMILY C MEMBER 16"/>
    <property type="match status" value="1"/>
</dbReference>
<comment type="caution">
    <text evidence="3">The sequence shown here is derived from an EMBL/GenBank/DDBJ whole genome shotgun (WGS) entry which is preliminary data.</text>
</comment>
<dbReference type="InterPro" id="IPR001623">
    <property type="entry name" value="DnaJ_domain"/>
</dbReference>
<evidence type="ECO:0000313" key="4">
    <source>
        <dbReference type="Proteomes" id="UP001359559"/>
    </source>
</evidence>
<evidence type="ECO:0000256" key="1">
    <source>
        <dbReference type="SAM" id="MobiDB-lite"/>
    </source>
</evidence>
<reference evidence="3 4" key="1">
    <citation type="submission" date="2024-01" db="EMBL/GenBank/DDBJ databases">
        <title>The genomes of 5 underutilized Papilionoideae crops provide insights into root nodulation and disease resistance.</title>
        <authorList>
            <person name="Yuan L."/>
        </authorList>
    </citation>
    <scope>NUCLEOTIDE SEQUENCE [LARGE SCALE GENOMIC DNA]</scope>
    <source>
        <strain evidence="3">LY-2023</strain>
        <tissue evidence="3">Leaf</tissue>
    </source>
</reference>
<name>A0AAN9K2F0_CLITE</name>